<dbReference type="AlphaFoldDB" id="A0AAD1U9K9"/>
<accession>A0AAD1U9K9</accession>
<feature type="transmembrane region" description="Helical" evidence="6">
    <location>
        <begin position="236"/>
        <end position="257"/>
    </location>
</feature>
<dbReference type="InterPro" id="IPR013057">
    <property type="entry name" value="AA_transpt_TM"/>
</dbReference>
<feature type="transmembrane region" description="Helical" evidence="6">
    <location>
        <begin position="369"/>
        <end position="393"/>
    </location>
</feature>
<feature type="transmembrane region" description="Helical" evidence="6">
    <location>
        <begin position="191"/>
        <end position="215"/>
    </location>
</feature>
<feature type="transmembrane region" description="Helical" evidence="6">
    <location>
        <begin position="413"/>
        <end position="441"/>
    </location>
</feature>
<dbReference type="Pfam" id="PF01490">
    <property type="entry name" value="Aa_trans"/>
    <property type="match status" value="1"/>
</dbReference>
<dbReference type="PANTHER" id="PTHR22950:SF666">
    <property type="entry name" value="VACUOLAR AMINO ACID TRANSPORTER 4"/>
    <property type="match status" value="1"/>
</dbReference>
<feature type="transmembrane region" description="Helical" evidence="6">
    <location>
        <begin position="461"/>
        <end position="477"/>
    </location>
</feature>
<proteinExistence type="predicted"/>
<feature type="domain" description="Amino acid transporter transmembrane" evidence="7">
    <location>
        <begin position="160"/>
        <end position="536"/>
    </location>
</feature>
<feature type="transmembrane region" description="Helical" evidence="6">
    <location>
        <begin position="517"/>
        <end position="539"/>
    </location>
</feature>
<evidence type="ECO:0000313" key="9">
    <source>
        <dbReference type="Proteomes" id="UP001295684"/>
    </source>
</evidence>
<feature type="region of interest" description="Disordered" evidence="5">
    <location>
        <begin position="22"/>
        <end position="50"/>
    </location>
</feature>
<evidence type="ECO:0000256" key="3">
    <source>
        <dbReference type="ARBA" id="ARBA00022989"/>
    </source>
</evidence>
<evidence type="ECO:0000313" key="8">
    <source>
        <dbReference type="EMBL" id="CAI2362784.1"/>
    </source>
</evidence>
<dbReference type="Proteomes" id="UP001295684">
    <property type="component" value="Unassembled WGS sequence"/>
</dbReference>
<feature type="transmembrane region" description="Helical" evidence="6">
    <location>
        <begin position="337"/>
        <end position="357"/>
    </location>
</feature>
<dbReference type="EMBL" id="CAMPGE010003939">
    <property type="protein sequence ID" value="CAI2362784.1"/>
    <property type="molecule type" value="Genomic_DNA"/>
</dbReference>
<feature type="transmembrane region" description="Helical" evidence="6">
    <location>
        <begin position="301"/>
        <end position="322"/>
    </location>
</feature>
<reference evidence="8" key="1">
    <citation type="submission" date="2023-07" db="EMBL/GenBank/DDBJ databases">
        <authorList>
            <consortium name="AG Swart"/>
            <person name="Singh M."/>
            <person name="Singh A."/>
            <person name="Seah K."/>
            <person name="Emmerich C."/>
        </authorList>
    </citation>
    <scope>NUCLEOTIDE SEQUENCE</scope>
    <source>
        <strain evidence="8">DP1</strain>
    </source>
</reference>
<evidence type="ECO:0000256" key="2">
    <source>
        <dbReference type="ARBA" id="ARBA00022692"/>
    </source>
</evidence>
<keyword evidence="3 6" id="KW-1133">Transmembrane helix</keyword>
<dbReference type="PANTHER" id="PTHR22950">
    <property type="entry name" value="AMINO ACID TRANSPORTER"/>
    <property type="match status" value="1"/>
</dbReference>
<gene>
    <name evidence="8" type="ORF">ECRASSUSDP1_LOCUS4111</name>
</gene>
<dbReference type="GO" id="GO:0016020">
    <property type="term" value="C:membrane"/>
    <property type="evidence" value="ECO:0007669"/>
    <property type="project" value="UniProtKB-SubCell"/>
</dbReference>
<evidence type="ECO:0000256" key="5">
    <source>
        <dbReference type="SAM" id="MobiDB-lite"/>
    </source>
</evidence>
<feature type="transmembrane region" description="Helical" evidence="6">
    <location>
        <begin position="166"/>
        <end position="185"/>
    </location>
</feature>
<protein>
    <recommendedName>
        <fullName evidence="7">Amino acid transporter transmembrane domain-containing protein</fullName>
    </recommendedName>
</protein>
<feature type="transmembrane region" description="Helical" evidence="6">
    <location>
        <begin position="489"/>
        <end position="510"/>
    </location>
</feature>
<feature type="transmembrane region" description="Helical" evidence="6">
    <location>
        <begin position="269"/>
        <end position="289"/>
    </location>
</feature>
<organism evidence="8 9">
    <name type="scientific">Euplotes crassus</name>
    <dbReference type="NCBI Taxonomy" id="5936"/>
    <lineage>
        <taxon>Eukaryota</taxon>
        <taxon>Sar</taxon>
        <taxon>Alveolata</taxon>
        <taxon>Ciliophora</taxon>
        <taxon>Intramacronucleata</taxon>
        <taxon>Spirotrichea</taxon>
        <taxon>Hypotrichia</taxon>
        <taxon>Euplotida</taxon>
        <taxon>Euplotidae</taxon>
        <taxon>Moneuplotes</taxon>
    </lineage>
</organism>
<comment type="caution">
    <text evidence="8">The sequence shown here is derived from an EMBL/GenBank/DDBJ whole genome shotgun (WGS) entry which is preliminary data.</text>
</comment>
<evidence type="ECO:0000256" key="4">
    <source>
        <dbReference type="ARBA" id="ARBA00023136"/>
    </source>
</evidence>
<sequence length="544" mass="61581">MERGSSKKLTVPLLEGNYDEKPSVKIAKGRKRDTKSRKDMYQQRAQSSDQYDKLVTTKKYDAAKMKFKVAKKAHEKKPQKIYLQGRTLSAFTDDEKSKNVNKIVSAEYYLYTHFFGEDLHDEDDDYEGSEMAEIHHRGDFSRSSFIGDIGVNVQGHVKTLGPLQTFFTLMKGFVGIAMLLFPNGYYNAGWLFGTVTILVISLLVIICSNLLLTVSEEYPGTFSSLGERSLGKPGKIFCDIALGLTQTGFVCMHIVFISQNVNGILDANFGFTINKWVIGGICLCIYAPLTWVRRIQYFAKYHIFADISVICALIVILFYAFVNYEGNEVQPINKDSYMVFVGTCVFAFEGVGIVLPVKDTTRNPKQYRFILTLIMTIVAFLLIAFGLTNYMAYSNEELINAKLITRLLPSNSPIVQIVELLFILNLFVSYPLVIYPANIIIEKKVYKNMEQTTIRKWLKNCNRTLLVAFTLFMGLYFEESLDRLTSVVGSLFLTPIAFTLPATFHLCLVAKTTTDKILDYVLITIGLLLMVIITGYTLINWDSV</sequence>
<dbReference type="GO" id="GO:0015179">
    <property type="term" value="F:L-amino acid transmembrane transporter activity"/>
    <property type="evidence" value="ECO:0007669"/>
    <property type="project" value="TreeGrafter"/>
</dbReference>
<evidence type="ECO:0000259" key="7">
    <source>
        <dbReference type="Pfam" id="PF01490"/>
    </source>
</evidence>
<keyword evidence="2 6" id="KW-0812">Transmembrane</keyword>
<keyword evidence="4 6" id="KW-0472">Membrane</keyword>
<comment type="subcellular location">
    <subcellularLocation>
        <location evidence="1">Membrane</location>
        <topology evidence="1">Multi-pass membrane protein</topology>
    </subcellularLocation>
</comment>
<evidence type="ECO:0000256" key="6">
    <source>
        <dbReference type="SAM" id="Phobius"/>
    </source>
</evidence>
<evidence type="ECO:0000256" key="1">
    <source>
        <dbReference type="ARBA" id="ARBA00004141"/>
    </source>
</evidence>
<name>A0AAD1U9K9_EUPCR</name>
<keyword evidence="9" id="KW-1185">Reference proteome</keyword>